<accession>A0A8H4TP46</accession>
<organism evidence="2 3">
    <name type="scientific">Fusarium gaditjirri</name>
    <dbReference type="NCBI Taxonomy" id="282569"/>
    <lineage>
        <taxon>Eukaryota</taxon>
        <taxon>Fungi</taxon>
        <taxon>Dikarya</taxon>
        <taxon>Ascomycota</taxon>
        <taxon>Pezizomycotina</taxon>
        <taxon>Sordariomycetes</taxon>
        <taxon>Hypocreomycetidae</taxon>
        <taxon>Hypocreales</taxon>
        <taxon>Nectriaceae</taxon>
        <taxon>Fusarium</taxon>
        <taxon>Fusarium nisikadoi species complex</taxon>
    </lineage>
</organism>
<name>A0A8H4TP46_9HYPO</name>
<reference evidence="2" key="1">
    <citation type="journal article" date="2020" name="BMC Genomics">
        <title>Correction to: Identification and distribution of gene clusters required for synthesis of sphingolipid metabolism inhibitors in diverse species of the filamentous fungus Fusarium.</title>
        <authorList>
            <person name="Kim H.S."/>
            <person name="Lohmar J.M."/>
            <person name="Busman M."/>
            <person name="Brown D.W."/>
            <person name="Naumann T.A."/>
            <person name="Divon H.H."/>
            <person name="Lysoe E."/>
            <person name="Uhlig S."/>
            <person name="Proctor R.H."/>
        </authorList>
    </citation>
    <scope>NUCLEOTIDE SEQUENCE</scope>
    <source>
        <strain evidence="2">NRRL 45417</strain>
    </source>
</reference>
<dbReference type="AlphaFoldDB" id="A0A8H4TP46"/>
<comment type="caution">
    <text evidence="2">The sequence shown here is derived from an EMBL/GenBank/DDBJ whole genome shotgun (WGS) entry which is preliminary data.</text>
</comment>
<protein>
    <recommendedName>
        <fullName evidence="1">Azaphilone pigments biosynthesis cluster protein L N-terminal domain-containing protein</fullName>
    </recommendedName>
</protein>
<feature type="domain" description="Azaphilone pigments biosynthesis cluster protein L N-terminal" evidence="1">
    <location>
        <begin position="2"/>
        <end position="198"/>
    </location>
</feature>
<evidence type="ECO:0000259" key="1">
    <source>
        <dbReference type="Pfam" id="PF17111"/>
    </source>
</evidence>
<gene>
    <name evidence="2" type="ORF">FGADI_271</name>
</gene>
<keyword evidence="3" id="KW-1185">Reference proteome</keyword>
<dbReference type="EMBL" id="JABFAI010000005">
    <property type="protein sequence ID" value="KAF4961417.1"/>
    <property type="molecule type" value="Genomic_DNA"/>
</dbReference>
<dbReference type="Proteomes" id="UP000604273">
    <property type="component" value="Unassembled WGS sequence"/>
</dbReference>
<sequence length="294" mass="32399">MAEPVGITGTAVGIVSFGLQLYTGISEYLDAVRGRDEDLQSAKQYAMVLRNYLKSIEETMNAIGNDYTVARYAVEQCKSSCETELKGLEELLQQLTGRSTDPAICGQAKNSLRKFTYPFKKKNITRLQERLNSTNSVLNMATLALQLAISDNTCTTIASLQKTADAIHKTTENTASGIAEQAIALKQANQTLTESHQEIQLVSQRMSKSLDTRIDEILTHLRNTESPRSQIIQLLQYPQDLQRICDSVSKLSHGNPATAPDKTFNAKDAVWDSCSTREGLKGPPTTHQNAASRE</sequence>
<reference evidence="2" key="2">
    <citation type="submission" date="2020-05" db="EMBL/GenBank/DDBJ databases">
        <authorList>
            <person name="Kim H.-S."/>
            <person name="Proctor R.H."/>
            <person name="Brown D.W."/>
        </authorList>
    </citation>
    <scope>NUCLEOTIDE SEQUENCE</scope>
    <source>
        <strain evidence="2">NRRL 45417</strain>
    </source>
</reference>
<evidence type="ECO:0000313" key="3">
    <source>
        <dbReference type="Proteomes" id="UP000604273"/>
    </source>
</evidence>
<dbReference type="Pfam" id="PF17111">
    <property type="entry name" value="PigL_N"/>
    <property type="match status" value="1"/>
</dbReference>
<evidence type="ECO:0000313" key="2">
    <source>
        <dbReference type="EMBL" id="KAF4961417.1"/>
    </source>
</evidence>
<dbReference type="OrthoDB" id="1577640at2759"/>
<proteinExistence type="predicted"/>
<dbReference type="InterPro" id="IPR031348">
    <property type="entry name" value="PigL_N"/>
</dbReference>